<reference evidence="1 2" key="1">
    <citation type="journal article" date="2008" name="PLoS Genet.">
        <title>Complete genome sequence of the N2-fixing broad host range endophyte Klebsiella pneumoniae 342 and virulence predictions verified in mice.</title>
        <authorList>
            <person name="Fouts D.E."/>
            <person name="Tyler H.L."/>
            <person name="DeBoy R.T."/>
            <person name="Daugherty S."/>
            <person name="Ren Q."/>
            <person name="Badger J.H."/>
            <person name="Durkin A.S."/>
            <person name="Huot H."/>
            <person name="Shrivastava S."/>
            <person name="Kothari S."/>
            <person name="Dodson R.J."/>
            <person name="Mohamoud Y."/>
            <person name="Khouri H."/>
            <person name="Roesch L.F."/>
            <person name="Krogfelt K.A."/>
            <person name="Struve C."/>
            <person name="Triplett E.W."/>
            <person name="Methe B.A."/>
        </authorList>
    </citation>
    <scope>NUCLEOTIDE SEQUENCE [LARGE SCALE GENOMIC DNA]</scope>
    <source>
        <strain evidence="1 2">342</strain>
    </source>
</reference>
<sequence>MMHNPYCSVFVCGVAPMPPGPSFTSLEYLWIIGKHFFH</sequence>
<dbReference type="BioCyc" id="KPNE507522:GI0B-4966-MONOMER"/>
<gene>
    <name evidence="1" type="ordered locus">KPK_4992</name>
</gene>
<dbReference type="KEGG" id="kpe:KPK_4992"/>
<dbReference type="Proteomes" id="UP000001734">
    <property type="component" value="Chromosome"/>
</dbReference>
<proteinExistence type="predicted"/>
<dbReference type="EMBL" id="CP000964">
    <property type="protein sequence ID" value="ACI06678.1"/>
    <property type="molecule type" value="Genomic_DNA"/>
</dbReference>
<dbReference type="HOGENOM" id="CLU_3328965_0_0_6"/>
<dbReference type="AlphaFoldDB" id="B5Y2S7"/>
<name>B5Y2S7_KLEV3</name>
<organism evidence="1 2">
    <name type="scientific">Klebsiella variicola (strain 342)</name>
    <name type="common">Klebsiella pneumoniae</name>
    <dbReference type="NCBI Taxonomy" id="507522"/>
    <lineage>
        <taxon>Bacteria</taxon>
        <taxon>Pseudomonadati</taxon>
        <taxon>Pseudomonadota</taxon>
        <taxon>Gammaproteobacteria</taxon>
        <taxon>Enterobacterales</taxon>
        <taxon>Enterobacteriaceae</taxon>
        <taxon>Klebsiella/Raoultella group</taxon>
        <taxon>Klebsiella</taxon>
        <taxon>Klebsiella pneumoniae complex</taxon>
    </lineage>
</organism>
<evidence type="ECO:0000313" key="2">
    <source>
        <dbReference type="Proteomes" id="UP000001734"/>
    </source>
</evidence>
<accession>B5Y2S7</accession>
<protein>
    <submittedName>
        <fullName evidence="1">Uncharacterized protein</fullName>
    </submittedName>
</protein>
<evidence type="ECO:0000313" key="1">
    <source>
        <dbReference type="EMBL" id="ACI06678.1"/>
    </source>
</evidence>